<gene>
    <name evidence="2" type="ORF">BcellWH2_05434</name>
</gene>
<dbReference type="PATRIC" id="fig|246787.4.peg.5606"/>
<dbReference type="RefSeq" id="WP_144430769.1">
    <property type="nucleotide sequence ID" value="NZ_CP012801.1"/>
</dbReference>
<reference evidence="2 3" key="1">
    <citation type="journal article" date="2015" name="Science">
        <title>Genetic determinants of in vivo fitness and diet responsiveness in multiple human gut Bacteroides.</title>
        <authorList>
            <person name="Wu M."/>
            <person name="McNulty N.P."/>
            <person name="Rodionov D.A."/>
            <person name="Khoroshkin M.S."/>
            <person name="Griffin N.W."/>
            <person name="Cheng J."/>
            <person name="Latreille P."/>
            <person name="Kerstetter R.A."/>
            <person name="Terrapon N."/>
            <person name="Henrissat B."/>
            <person name="Osterman A.L."/>
            <person name="Gordon J.I."/>
        </authorList>
    </citation>
    <scope>NUCLEOTIDE SEQUENCE [LARGE SCALE GENOMIC DNA]</scope>
    <source>
        <strain evidence="2 3">WH2</strain>
    </source>
</reference>
<dbReference type="Pfam" id="PF00535">
    <property type="entry name" value="Glycos_transf_2"/>
    <property type="match status" value="1"/>
</dbReference>
<organism evidence="2 3">
    <name type="scientific">Bacteroides cellulosilyticus</name>
    <dbReference type="NCBI Taxonomy" id="246787"/>
    <lineage>
        <taxon>Bacteria</taxon>
        <taxon>Pseudomonadati</taxon>
        <taxon>Bacteroidota</taxon>
        <taxon>Bacteroidia</taxon>
        <taxon>Bacteroidales</taxon>
        <taxon>Bacteroidaceae</taxon>
        <taxon>Bacteroides</taxon>
    </lineage>
</organism>
<feature type="domain" description="Glycosyltransferase 2-like" evidence="1">
    <location>
        <begin position="7"/>
        <end position="123"/>
    </location>
</feature>
<dbReference type="InterPro" id="IPR029044">
    <property type="entry name" value="Nucleotide-diphossugar_trans"/>
</dbReference>
<protein>
    <submittedName>
        <fullName evidence="2">Putative glycosyl transferase</fullName>
    </submittedName>
</protein>
<accession>A0A0P0FWJ7</accession>
<evidence type="ECO:0000313" key="2">
    <source>
        <dbReference type="EMBL" id="ALJ62633.1"/>
    </source>
</evidence>
<dbReference type="PANTHER" id="PTHR22916">
    <property type="entry name" value="GLYCOSYLTRANSFERASE"/>
    <property type="match status" value="1"/>
</dbReference>
<dbReference type="GO" id="GO:0016758">
    <property type="term" value="F:hexosyltransferase activity"/>
    <property type="evidence" value="ECO:0007669"/>
    <property type="project" value="UniProtKB-ARBA"/>
</dbReference>
<dbReference type="SUPFAM" id="SSF53448">
    <property type="entry name" value="Nucleotide-diphospho-sugar transferases"/>
    <property type="match status" value="1"/>
</dbReference>
<evidence type="ECO:0000259" key="1">
    <source>
        <dbReference type="Pfam" id="PF00535"/>
    </source>
</evidence>
<keyword evidence="2" id="KW-0808">Transferase</keyword>
<dbReference type="KEGG" id="bcel:BcellWH2_05434"/>
<sequence length="306" mass="37126">MKIKVTVLTSLYRCEMFLENYFYHISRLEHTDEIEILLLHNDPIISEINIINQNINNYPFVKYHVIPRRENLYTTWNRGISLANGEYICVWNVDDIRFPLSLYHEARTLEQNSQADLTYGDFYYMYEYGKETNDLVINPDYEIEPMSFLNSFHIGCFPMWRKAIHKKIGYFDEQFCLVGDYDFQIRAAFFCKFVKTKYILGYYLECDNHKLSSNISLQKKEQNLLFIRYGKWKQLNWLYWLNVYRTYQIKTYIYYGNKHPVIIPIQYQSTSLHRFINLLFSIFYQPRNILSYIKHDLCKRQAKNLV</sequence>
<dbReference type="PANTHER" id="PTHR22916:SF3">
    <property type="entry name" value="UDP-GLCNAC:BETAGAL BETA-1,3-N-ACETYLGLUCOSAMINYLTRANSFERASE-LIKE PROTEIN 1"/>
    <property type="match status" value="1"/>
</dbReference>
<dbReference type="Proteomes" id="UP000061809">
    <property type="component" value="Chromosome"/>
</dbReference>
<dbReference type="Gene3D" id="3.90.550.10">
    <property type="entry name" value="Spore Coat Polysaccharide Biosynthesis Protein SpsA, Chain A"/>
    <property type="match status" value="1"/>
</dbReference>
<dbReference type="AlphaFoldDB" id="A0A0P0FWJ7"/>
<dbReference type="InterPro" id="IPR001173">
    <property type="entry name" value="Glyco_trans_2-like"/>
</dbReference>
<dbReference type="EMBL" id="CP012801">
    <property type="protein sequence ID" value="ALJ62633.1"/>
    <property type="molecule type" value="Genomic_DNA"/>
</dbReference>
<proteinExistence type="predicted"/>
<name>A0A0P0FWJ7_9BACE</name>
<evidence type="ECO:0000313" key="3">
    <source>
        <dbReference type="Proteomes" id="UP000061809"/>
    </source>
</evidence>